<evidence type="ECO:0000313" key="1">
    <source>
        <dbReference type="EMBL" id="AKG51555.1"/>
    </source>
</evidence>
<name>A0A0F7G9J0_9BETA</name>
<keyword evidence="2" id="KW-1185">Reference proteome</keyword>
<organism evidence="1 2">
    <name type="scientific">Papiine betaherpesvirus 4</name>
    <dbReference type="NCBI Taxonomy" id="2560624"/>
    <lineage>
        <taxon>Viruses</taxon>
        <taxon>Duplodnaviria</taxon>
        <taxon>Heunggongvirae</taxon>
        <taxon>Peploviricota</taxon>
        <taxon>Herviviricetes</taxon>
        <taxon>Herpesvirales</taxon>
        <taxon>Orthoherpesviridae</taxon>
        <taxon>Betaherpesvirinae</taxon>
        <taxon>Cytomegalovirus</taxon>
        <taxon>Cytomegalovirus papiinebeta4</taxon>
    </lineage>
</organism>
<sequence>MKRLVVVTLVALLGVLAVSAEPCSSANRSVTVSPNFNETQWLNEMADIYAEAETKAIGNAESPRCFVWLNWRWNMYLARRADSYPVVRPFYRLPCPFSANASSANEIVKVELPAFWI</sequence>
<reference evidence="1 2" key="1">
    <citation type="journal article" date="2001" name="Arch. Virol.">
        <title>Isolation and characterization of an endogenous cytomegalovirus (BaCMV) from baboons.</title>
        <authorList>
            <person name="Blewett E.L."/>
            <person name="White G."/>
            <person name="Saliki J.T."/>
            <person name="Eberle R."/>
        </authorList>
    </citation>
    <scope>NUCLEOTIDE SEQUENCE [LARGE SCALE GENOMIC DNA]</scope>
    <source>
        <strain evidence="1">OCOM4-52</strain>
    </source>
</reference>
<accession>A0A0F7G9J0</accession>
<dbReference type="Proteomes" id="UP000171701">
    <property type="component" value="Segment"/>
</dbReference>
<proteinExistence type="predicted"/>
<reference evidence="1 2" key="2">
    <citation type="journal article" date="2015" name="Genome Announc.">
        <title>Complete Genome Sequences of Mandrillus leucophaeus and Papio ursinus Cytomegaloviruses.</title>
        <authorList>
            <person name="Blewett E.L."/>
            <person name="Sherrod C.J."/>
            <person name="Texier J.R."/>
            <person name="Conrad T.M."/>
            <person name="Dittmer D.P."/>
        </authorList>
    </citation>
    <scope>NUCLEOTIDE SEQUENCE [LARGE SCALE GENOMIC DNA]</scope>
    <source>
        <strain evidence="1">OCOM4-52</strain>
    </source>
</reference>
<protein>
    <submittedName>
        <fullName evidence="1">US6C</fullName>
    </submittedName>
</protein>
<dbReference type="OrthoDB" id="37927at10239"/>
<dbReference type="EMBL" id="KR351281">
    <property type="protein sequence ID" value="AKG51555.1"/>
    <property type="molecule type" value="Genomic_DNA"/>
</dbReference>
<dbReference type="KEGG" id="vg:24284808"/>
<evidence type="ECO:0000313" key="2">
    <source>
        <dbReference type="Proteomes" id="UP000171701"/>
    </source>
</evidence>